<dbReference type="InterPro" id="IPR024185">
    <property type="entry name" value="FTHF_cligase-like_sf"/>
</dbReference>
<dbReference type="SUPFAM" id="SSF100950">
    <property type="entry name" value="NagB/RpiA/CoA transferase-like"/>
    <property type="match status" value="1"/>
</dbReference>
<dbReference type="InterPro" id="IPR024569">
    <property type="entry name" value="LutB_C"/>
</dbReference>
<dbReference type="eggNOG" id="COG1139">
    <property type="taxonomic scope" value="Bacteria"/>
</dbReference>
<dbReference type="Pfam" id="PF11870">
    <property type="entry name" value="LutB_C"/>
    <property type="match status" value="1"/>
</dbReference>
<dbReference type="EMBL" id="JH603169">
    <property type="protein sequence ID" value="EIC22277.1"/>
    <property type="molecule type" value="Genomic_DNA"/>
</dbReference>
<dbReference type="Pfam" id="PF13183">
    <property type="entry name" value="Fer4_8"/>
    <property type="match status" value="1"/>
</dbReference>
<evidence type="ECO:0000259" key="8">
    <source>
        <dbReference type="PROSITE" id="PS51379"/>
    </source>
</evidence>
<dbReference type="AlphaFoldDB" id="H8Z069"/>
<dbReference type="InterPro" id="IPR003741">
    <property type="entry name" value="LUD_dom"/>
</dbReference>
<keyword evidence="7" id="KW-0411">Iron-sulfur</keyword>
<dbReference type="PANTHER" id="PTHR47153:SF2">
    <property type="entry name" value="LACTATE UTILIZATION PROTEIN B"/>
    <property type="match status" value="1"/>
</dbReference>
<keyword evidence="10" id="KW-1185">Reference proteome</keyword>
<keyword evidence="3" id="KW-0479">Metal-binding</keyword>
<dbReference type="GO" id="GO:0051539">
    <property type="term" value="F:4 iron, 4 sulfur cluster binding"/>
    <property type="evidence" value="ECO:0007669"/>
    <property type="project" value="UniProtKB-KW"/>
</dbReference>
<evidence type="ECO:0000256" key="7">
    <source>
        <dbReference type="ARBA" id="ARBA00023014"/>
    </source>
</evidence>
<dbReference type="Proteomes" id="UP000002964">
    <property type="component" value="Unassembled WGS sequence"/>
</dbReference>
<dbReference type="OrthoDB" id="5289041at2"/>
<evidence type="ECO:0000256" key="2">
    <source>
        <dbReference type="ARBA" id="ARBA00022485"/>
    </source>
</evidence>
<dbReference type="InterPro" id="IPR017896">
    <property type="entry name" value="4Fe4S_Fe-S-bd"/>
</dbReference>
<keyword evidence="1" id="KW-0813">Transport</keyword>
<accession>H8Z069</accession>
<dbReference type="STRING" id="631362.Thi970DRAFT_02530"/>
<name>H8Z069_9GAMM</name>
<reference evidence="9 10" key="2">
    <citation type="submission" date="2011-11" db="EMBL/GenBank/DDBJ databases">
        <authorList>
            <consortium name="US DOE Joint Genome Institute"/>
            <person name="Lucas S."/>
            <person name="Han J."/>
            <person name="Lapidus A."/>
            <person name="Cheng J.-F."/>
            <person name="Goodwin L."/>
            <person name="Pitluck S."/>
            <person name="Peters L."/>
            <person name="Ovchinnikova G."/>
            <person name="Zhang X."/>
            <person name="Detter J.C."/>
            <person name="Han C."/>
            <person name="Tapia R."/>
            <person name="Land M."/>
            <person name="Hauser L."/>
            <person name="Kyrpides N."/>
            <person name="Ivanova N."/>
            <person name="Pagani I."/>
            <person name="Vogl K."/>
            <person name="Liu Z."/>
            <person name="Overmann J."/>
            <person name="Frigaard N.-U."/>
            <person name="Bryant D."/>
            <person name="Woyke T."/>
        </authorList>
    </citation>
    <scope>NUCLEOTIDE SEQUENCE [LARGE SCALE GENOMIC DNA]</scope>
    <source>
        <strain evidence="9 10">970</strain>
    </source>
</reference>
<sequence>MSSPLRQRFRQALAREPARGNIARAMSGLVAKRRAAFPDPAALEALRDQGQAIRDQALDNLPDLLQELEAKCTANGIRVHWARAAEEANAQVLEIVRATGADAVLKGKSMVSEEIGLNAALAEAGIEALETDLGEWIIQLAGEAPSHIVAPAVHLDRREVAARFRAHFPDLDFGEDITDLTALARRLLRERFAQMRIGISGVNFLVAETGTLCLVENEGNGRLCTTLPEVHIAITGIEKVIARLDQLPPLLRLLTRGATGQPITTYVNLITGPRRADERDGPRDLHLILLDNGRARLQADPELRATLRCIRCGACMNHCPVYSRVGGHGYGTVYPGPLGAVLEPRLHGLALQGELAEASSLCGACAEVCPVRIPLPQLIRRVRLDRARIASSGRAQGRLWSLWASIQAHPARTRAFNRALALLSPLINPALRWLPSPWTRTREPPNLARQTLAELARQEGFRDD</sequence>
<evidence type="ECO:0000256" key="3">
    <source>
        <dbReference type="ARBA" id="ARBA00022723"/>
    </source>
</evidence>
<dbReference type="InterPro" id="IPR037171">
    <property type="entry name" value="NagB/RpiA_transferase-like"/>
</dbReference>
<dbReference type="InterPro" id="IPR017900">
    <property type="entry name" value="4Fe4S_Fe_S_CS"/>
</dbReference>
<evidence type="ECO:0000256" key="4">
    <source>
        <dbReference type="ARBA" id="ARBA00022737"/>
    </source>
</evidence>
<dbReference type="Pfam" id="PF02589">
    <property type="entry name" value="LUD_dom"/>
    <property type="match status" value="1"/>
</dbReference>
<evidence type="ECO:0000256" key="6">
    <source>
        <dbReference type="ARBA" id="ARBA00023004"/>
    </source>
</evidence>
<dbReference type="RefSeq" id="WP_009148959.1">
    <property type="nucleotide sequence ID" value="NZ_CP121471.1"/>
</dbReference>
<keyword evidence="6" id="KW-0408">Iron</keyword>
<dbReference type="Gene3D" id="1.10.1060.10">
    <property type="entry name" value="Alpha-helical ferredoxin"/>
    <property type="match status" value="1"/>
</dbReference>
<protein>
    <recommendedName>
        <fullName evidence="8">4Fe-4S ferredoxin-type domain-containing protein</fullName>
    </recommendedName>
</protein>
<dbReference type="PROSITE" id="PS00198">
    <property type="entry name" value="4FE4S_FER_1"/>
    <property type="match status" value="1"/>
</dbReference>
<reference evidence="10" key="1">
    <citation type="submission" date="2011-06" db="EMBL/GenBank/DDBJ databases">
        <authorList>
            <consortium name="US DOE Joint Genome Institute (JGI-PGF)"/>
            <person name="Lucas S."/>
            <person name="Han J."/>
            <person name="Lapidus A."/>
            <person name="Cheng J.-F."/>
            <person name="Goodwin L."/>
            <person name="Pitluck S."/>
            <person name="Peters L."/>
            <person name="Land M.L."/>
            <person name="Hauser L."/>
            <person name="Vogl K."/>
            <person name="Liu Z."/>
            <person name="Overmann J."/>
            <person name="Frigaard N.-U."/>
            <person name="Bryant D.A."/>
            <person name="Woyke T.J."/>
        </authorList>
    </citation>
    <scope>NUCLEOTIDE SEQUENCE [LARGE SCALE GENOMIC DNA]</scope>
    <source>
        <strain evidence="10">970</strain>
    </source>
</reference>
<dbReference type="GO" id="GO:0006089">
    <property type="term" value="P:lactate metabolic process"/>
    <property type="evidence" value="ECO:0007669"/>
    <property type="project" value="InterPro"/>
</dbReference>
<dbReference type="GO" id="GO:0046872">
    <property type="term" value="F:metal ion binding"/>
    <property type="evidence" value="ECO:0007669"/>
    <property type="project" value="UniProtKB-KW"/>
</dbReference>
<proteinExistence type="predicted"/>
<dbReference type="InterPro" id="IPR009051">
    <property type="entry name" value="Helical_ferredxn"/>
</dbReference>
<gene>
    <name evidence="9" type="ORF">Thi970DRAFT_02530</name>
</gene>
<feature type="domain" description="4Fe-4S ferredoxin-type" evidence="8">
    <location>
        <begin position="299"/>
        <end position="329"/>
    </location>
</feature>
<evidence type="ECO:0000256" key="5">
    <source>
        <dbReference type="ARBA" id="ARBA00022982"/>
    </source>
</evidence>
<evidence type="ECO:0000313" key="10">
    <source>
        <dbReference type="Proteomes" id="UP000002964"/>
    </source>
</evidence>
<organism evidence="9 10">
    <name type="scientific">Thiorhodovibrio frisius</name>
    <dbReference type="NCBI Taxonomy" id="631362"/>
    <lineage>
        <taxon>Bacteria</taxon>
        <taxon>Pseudomonadati</taxon>
        <taxon>Pseudomonadota</taxon>
        <taxon>Gammaproteobacteria</taxon>
        <taxon>Chromatiales</taxon>
        <taxon>Chromatiaceae</taxon>
        <taxon>Thiorhodovibrio</taxon>
    </lineage>
</organism>
<dbReference type="PROSITE" id="PS51379">
    <property type="entry name" value="4FE4S_FER_2"/>
    <property type="match status" value="1"/>
</dbReference>
<dbReference type="PANTHER" id="PTHR47153">
    <property type="entry name" value="LACTATE UTILIZATION PROTEIN B"/>
    <property type="match status" value="1"/>
</dbReference>
<dbReference type="HOGENOM" id="CLU_027059_2_0_6"/>
<evidence type="ECO:0000256" key="1">
    <source>
        <dbReference type="ARBA" id="ARBA00022448"/>
    </source>
</evidence>
<dbReference type="InterPro" id="IPR004452">
    <property type="entry name" value="LutB/LldF"/>
</dbReference>
<keyword evidence="4" id="KW-0677">Repeat</keyword>
<keyword evidence="5" id="KW-0249">Electron transport</keyword>
<dbReference type="Gene3D" id="3.40.50.10420">
    <property type="entry name" value="NagB/RpiA/CoA transferase-like"/>
    <property type="match status" value="1"/>
</dbReference>
<dbReference type="SUPFAM" id="SSF54862">
    <property type="entry name" value="4Fe-4S ferredoxins"/>
    <property type="match status" value="1"/>
</dbReference>
<evidence type="ECO:0000313" key="9">
    <source>
        <dbReference type="EMBL" id="EIC22277.1"/>
    </source>
</evidence>
<keyword evidence="2" id="KW-0004">4Fe-4S</keyword>